<evidence type="ECO:0000313" key="2">
    <source>
        <dbReference type="Proteomes" id="UP001062846"/>
    </source>
</evidence>
<gene>
    <name evidence="1" type="ORF">RHMOL_Rhmol09G0025800</name>
</gene>
<proteinExistence type="predicted"/>
<accession>A0ACC0M952</accession>
<sequence>MSKKIRGSSLLKTNIVGTYHLQTKTVSLQAKPQVAAERQPQQGDNVVNANKGAEGSCIRLHFNLAKSRKNGQEDKMRMHVRDGEPILARWHMVKKPNNGNVDLAMASSG</sequence>
<dbReference type="EMBL" id="CM046396">
    <property type="protein sequence ID" value="KAI8537470.1"/>
    <property type="molecule type" value="Genomic_DNA"/>
</dbReference>
<reference evidence="1" key="1">
    <citation type="submission" date="2022-02" db="EMBL/GenBank/DDBJ databases">
        <title>Plant Genome Project.</title>
        <authorList>
            <person name="Zhang R.-G."/>
        </authorList>
    </citation>
    <scope>NUCLEOTIDE SEQUENCE</scope>
    <source>
        <strain evidence="1">AT1</strain>
    </source>
</reference>
<organism evidence="1 2">
    <name type="scientific">Rhododendron molle</name>
    <name type="common">Chinese azalea</name>
    <name type="synonym">Azalea mollis</name>
    <dbReference type="NCBI Taxonomy" id="49168"/>
    <lineage>
        <taxon>Eukaryota</taxon>
        <taxon>Viridiplantae</taxon>
        <taxon>Streptophyta</taxon>
        <taxon>Embryophyta</taxon>
        <taxon>Tracheophyta</taxon>
        <taxon>Spermatophyta</taxon>
        <taxon>Magnoliopsida</taxon>
        <taxon>eudicotyledons</taxon>
        <taxon>Gunneridae</taxon>
        <taxon>Pentapetalae</taxon>
        <taxon>asterids</taxon>
        <taxon>Ericales</taxon>
        <taxon>Ericaceae</taxon>
        <taxon>Ericoideae</taxon>
        <taxon>Rhodoreae</taxon>
        <taxon>Rhododendron</taxon>
    </lineage>
</organism>
<comment type="caution">
    <text evidence="1">The sequence shown here is derived from an EMBL/GenBank/DDBJ whole genome shotgun (WGS) entry which is preliminary data.</text>
</comment>
<evidence type="ECO:0000313" key="1">
    <source>
        <dbReference type="EMBL" id="KAI8537470.1"/>
    </source>
</evidence>
<keyword evidence="2" id="KW-1185">Reference proteome</keyword>
<dbReference type="Proteomes" id="UP001062846">
    <property type="component" value="Chromosome 9"/>
</dbReference>
<protein>
    <submittedName>
        <fullName evidence="1">Uncharacterized protein</fullName>
    </submittedName>
</protein>
<name>A0ACC0M952_RHOML</name>